<keyword evidence="10 16" id="KW-0418">Kinase</keyword>
<reference evidence="18" key="1">
    <citation type="submission" date="2019-07" db="EMBL/GenBank/DDBJ databases">
        <title>Chitinimonas sp. nov., isolated from Ny-Alesund, arctica soil.</title>
        <authorList>
            <person name="Xu Q."/>
            <person name="Peng F."/>
        </authorList>
    </citation>
    <scope>NUCLEOTIDE SEQUENCE [LARGE SCALE GENOMIC DNA]</scope>
    <source>
        <strain evidence="18">R3-44</strain>
    </source>
</reference>
<feature type="binding site" evidence="16">
    <location>
        <begin position="9"/>
        <end position="16"/>
    </location>
    <ligand>
        <name>ATP</name>
        <dbReference type="ChEBI" id="CHEBI:30616"/>
    </ligand>
</feature>
<name>A0A516SEH5_9NEIS</name>
<dbReference type="OrthoDB" id="9804707at2"/>
<comment type="pathway">
    <text evidence="4 16">Cofactor biosynthesis; coenzyme A biosynthesis; CoA from (R)-pantothenate: step 1/5.</text>
</comment>
<evidence type="ECO:0000256" key="9">
    <source>
        <dbReference type="ARBA" id="ARBA00022741"/>
    </source>
</evidence>
<keyword evidence="11 16" id="KW-0067">ATP-binding</keyword>
<dbReference type="PANTHER" id="PTHR34265:SF1">
    <property type="entry name" value="TYPE III PANTOTHENATE KINASE"/>
    <property type="match status" value="1"/>
</dbReference>
<dbReference type="GO" id="GO:0005737">
    <property type="term" value="C:cytoplasm"/>
    <property type="evidence" value="ECO:0007669"/>
    <property type="project" value="UniProtKB-SubCell"/>
</dbReference>
<dbReference type="UniPathway" id="UPA00241">
    <property type="reaction ID" value="UER00352"/>
</dbReference>
<evidence type="ECO:0000256" key="1">
    <source>
        <dbReference type="ARBA" id="ARBA00001206"/>
    </source>
</evidence>
<feature type="binding site" evidence="16">
    <location>
        <begin position="97"/>
        <end position="100"/>
    </location>
    <ligand>
        <name>substrate</name>
    </ligand>
</feature>
<dbReference type="InterPro" id="IPR004619">
    <property type="entry name" value="Type_III_PanK"/>
</dbReference>
<comment type="cofactor">
    <cofactor evidence="16">
        <name>NH4(+)</name>
        <dbReference type="ChEBI" id="CHEBI:28938"/>
    </cofactor>
    <cofactor evidence="16">
        <name>K(+)</name>
        <dbReference type="ChEBI" id="CHEBI:29103"/>
    </cofactor>
    <text evidence="16">A monovalent cation. Ammonium or potassium.</text>
</comment>
<evidence type="ECO:0000313" key="17">
    <source>
        <dbReference type="EMBL" id="QDQ26562.1"/>
    </source>
</evidence>
<evidence type="ECO:0000256" key="16">
    <source>
        <dbReference type="HAMAP-Rule" id="MF_01274"/>
    </source>
</evidence>
<keyword evidence="8 16" id="KW-0808">Transferase</keyword>
<comment type="cofactor">
    <cofactor evidence="2">
        <name>K(+)</name>
        <dbReference type="ChEBI" id="CHEBI:29103"/>
    </cofactor>
</comment>
<protein>
    <recommendedName>
        <fullName evidence="15 16">Type III pantothenate kinase</fullName>
        <ecNumber evidence="6 16">2.7.1.33</ecNumber>
    </recommendedName>
    <alternativeName>
        <fullName evidence="16">PanK-III</fullName>
    </alternativeName>
    <alternativeName>
        <fullName evidence="16">Pantothenic acid kinase</fullName>
    </alternativeName>
</protein>
<evidence type="ECO:0000256" key="8">
    <source>
        <dbReference type="ARBA" id="ARBA00022679"/>
    </source>
</evidence>
<dbReference type="Pfam" id="PF03309">
    <property type="entry name" value="Pan_kinase"/>
    <property type="match status" value="1"/>
</dbReference>
<dbReference type="EC" id="2.7.1.33" evidence="6 16"/>
<evidence type="ECO:0000256" key="10">
    <source>
        <dbReference type="ARBA" id="ARBA00022777"/>
    </source>
</evidence>
<feature type="binding site" evidence="16">
    <location>
        <position position="172"/>
    </location>
    <ligand>
        <name>substrate</name>
    </ligand>
</feature>
<dbReference type="GO" id="GO:0015937">
    <property type="term" value="P:coenzyme A biosynthetic process"/>
    <property type="evidence" value="ECO:0007669"/>
    <property type="project" value="UniProtKB-UniRule"/>
</dbReference>
<feature type="active site" description="Proton acceptor" evidence="16">
    <location>
        <position position="99"/>
    </location>
</feature>
<dbReference type="NCBIfam" id="TIGR00671">
    <property type="entry name" value="baf"/>
    <property type="match status" value="1"/>
</dbReference>
<evidence type="ECO:0000256" key="2">
    <source>
        <dbReference type="ARBA" id="ARBA00001958"/>
    </source>
</evidence>
<dbReference type="KEGG" id="cari:FNU76_09360"/>
<comment type="similarity">
    <text evidence="14 16">Belongs to the type III pantothenate kinase family.</text>
</comment>
<evidence type="ECO:0000313" key="18">
    <source>
        <dbReference type="Proteomes" id="UP000317550"/>
    </source>
</evidence>
<keyword evidence="18" id="KW-1185">Reference proteome</keyword>
<dbReference type="GO" id="GO:0005524">
    <property type="term" value="F:ATP binding"/>
    <property type="evidence" value="ECO:0007669"/>
    <property type="project" value="UniProtKB-UniRule"/>
</dbReference>
<keyword evidence="7 16" id="KW-0963">Cytoplasm</keyword>
<evidence type="ECO:0000256" key="12">
    <source>
        <dbReference type="ARBA" id="ARBA00022958"/>
    </source>
</evidence>
<comment type="subcellular location">
    <subcellularLocation>
        <location evidence="3 16">Cytoplasm</location>
    </subcellularLocation>
</comment>
<comment type="caution">
    <text evidence="16">Lacks conserved residue(s) required for the propagation of feature annotation.</text>
</comment>
<evidence type="ECO:0000256" key="15">
    <source>
        <dbReference type="ARBA" id="ARBA00040883"/>
    </source>
</evidence>
<dbReference type="HAMAP" id="MF_01274">
    <property type="entry name" value="Pantothen_kinase_3"/>
    <property type="match status" value="1"/>
</dbReference>
<evidence type="ECO:0000256" key="11">
    <source>
        <dbReference type="ARBA" id="ARBA00022840"/>
    </source>
</evidence>
<organism evidence="17 18">
    <name type="scientific">Chitinimonas arctica</name>
    <dbReference type="NCBI Taxonomy" id="2594795"/>
    <lineage>
        <taxon>Bacteria</taxon>
        <taxon>Pseudomonadati</taxon>
        <taxon>Pseudomonadota</taxon>
        <taxon>Betaproteobacteria</taxon>
        <taxon>Neisseriales</taxon>
        <taxon>Chitinibacteraceae</taxon>
        <taxon>Chitinimonas</taxon>
    </lineage>
</organism>
<dbReference type="PANTHER" id="PTHR34265">
    <property type="entry name" value="TYPE III PANTOTHENATE KINASE"/>
    <property type="match status" value="1"/>
</dbReference>
<comment type="catalytic activity">
    <reaction evidence="1 16">
        <text>(R)-pantothenate + ATP = (R)-4'-phosphopantothenate + ADP + H(+)</text>
        <dbReference type="Rhea" id="RHEA:16373"/>
        <dbReference type="ChEBI" id="CHEBI:10986"/>
        <dbReference type="ChEBI" id="CHEBI:15378"/>
        <dbReference type="ChEBI" id="CHEBI:29032"/>
        <dbReference type="ChEBI" id="CHEBI:30616"/>
        <dbReference type="ChEBI" id="CHEBI:456216"/>
        <dbReference type="EC" id="2.7.1.33"/>
    </reaction>
</comment>
<evidence type="ECO:0000256" key="6">
    <source>
        <dbReference type="ARBA" id="ARBA00012102"/>
    </source>
</evidence>
<comment type="function">
    <text evidence="16">Catalyzes the phosphorylation of pantothenate (Pan), the first step in CoA biosynthesis.</text>
</comment>
<dbReference type="SUPFAM" id="SSF53067">
    <property type="entry name" value="Actin-like ATPase domain"/>
    <property type="match status" value="2"/>
</dbReference>
<dbReference type="GO" id="GO:0004594">
    <property type="term" value="F:pantothenate kinase activity"/>
    <property type="evidence" value="ECO:0007669"/>
    <property type="project" value="UniProtKB-UniRule"/>
</dbReference>
<dbReference type="CDD" id="cd24015">
    <property type="entry name" value="ASKHA_NBD_PanK-III"/>
    <property type="match status" value="1"/>
</dbReference>
<gene>
    <name evidence="16" type="primary">coaX</name>
    <name evidence="17" type="ORF">FNU76_09360</name>
</gene>
<proteinExistence type="inferred from homology"/>
<sequence>MNAPILLLDAGNSRLKWALQLPDGPIAQGMAYYTDLAAWVADLAGWPAPLRVLGCNVAGPAIAEQLAERVAPAVRWLKPTAELAGLRNGYLQPGQLGADRWAAMLGARALCQGDAIVVMAGTAMTVDALTAEGDFLGGVIVPGFGLMRTALAQGTADLGLPDGEAVAFPRATGQAIVNGALLALAGTVESMLRRLEAHTGRPATVLLSGGDAARLAPLLADTLAERLVAVDNLVLRGLARLAFAELEP</sequence>
<dbReference type="RefSeq" id="WP_144277956.1">
    <property type="nucleotide sequence ID" value="NZ_CP041730.1"/>
</dbReference>
<evidence type="ECO:0000256" key="4">
    <source>
        <dbReference type="ARBA" id="ARBA00005225"/>
    </source>
</evidence>
<dbReference type="EMBL" id="CP041730">
    <property type="protein sequence ID" value="QDQ26562.1"/>
    <property type="molecule type" value="Genomic_DNA"/>
</dbReference>
<keyword evidence="9 16" id="KW-0547">Nucleotide-binding</keyword>
<comment type="subunit">
    <text evidence="5 16">Homodimer.</text>
</comment>
<dbReference type="InterPro" id="IPR043129">
    <property type="entry name" value="ATPase_NBD"/>
</dbReference>
<feature type="binding site" evidence="16">
    <location>
        <position position="122"/>
    </location>
    <ligand>
        <name>ATP</name>
        <dbReference type="ChEBI" id="CHEBI:30616"/>
    </ligand>
</feature>
<evidence type="ECO:0000256" key="13">
    <source>
        <dbReference type="ARBA" id="ARBA00022993"/>
    </source>
</evidence>
<evidence type="ECO:0000256" key="7">
    <source>
        <dbReference type="ARBA" id="ARBA00022490"/>
    </source>
</evidence>
<feature type="binding site" evidence="16">
    <location>
        <position position="90"/>
    </location>
    <ligand>
        <name>substrate</name>
    </ligand>
</feature>
<keyword evidence="13 16" id="KW-0173">Coenzyme A biosynthesis</keyword>
<dbReference type="AlphaFoldDB" id="A0A516SEH5"/>
<dbReference type="Proteomes" id="UP000317550">
    <property type="component" value="Chromosome"/>
</dbReference>
<evidence type="ECO:0000256" key="14">
    <source>
        <dbReference type="ARBA" id="ARBA00038036"/>
    </source>
</evidence>
<accession>A0A516SEH5</accession>
<dbReference type="Gene3D" id="3.30.420.40">
    <property type="match status" value="2"/>
</dbReference>
<evidence type="ECO:0000256" key="3">
    <source>
        <dbReference type="ARBA" id="ARBA00004496"/>
    </source>
</evidence>
<evidence type="ECO:0000256" key="5">
    <source>
        <dbReference type="ARBA" id="ARBA00011738"/>
    </source>
</evidence>
<keyword evidence="12 16" id="KW-0630">Potassium</keyword>